<dbReference type="GO" id="GO:0005524">
    <property type="term" value="F:ATP binding"/>
    <property type="evidence" value="ECO:0007669"/>
    <property type="project" value="UniProtKB-UniRule"/>
</dbReference>
<dbReference type="Pfam" id="PF02606">
    <property type="entry name" value="LpxK"/>
    <property type="match status" value="1"/>
</dbReference>
<proteinExistence type="inferred from homology"/>
<reference evidence="14 15" key="1">
    <citation type="journal article" date="2016" name="Environ. Microbiol.">
        <title>New Methyloceanibacter diversity from North Sea sediments includes methanotroph containing solely the soluble methane monooxygenase.</title>
        <authorList>
            <person name="Vekeman B."/>
            <person name="Kerckhof F.M."/>
            <person name="Cremers G."/>
            <person name="de Vos P."/>
            <person name="Vandamme P."/>
            <person name="Boon N."/>
            <person name="Op den Camp H.J."/>
            <person name="Heylen K."/>
        </authorList>
    </citation>
    <scope>NUCLEOTIDE SEQUENCE [LARGE SCALE GENOMIC DNA]</scope>
    <source>
        <strain evidence="14 15">R-67176</strain>
    </source>
</reference>
<dbReference type="RefSeq" id="WP_083241352.1">
    <property type="nucleotide sequence ID" value="NZ_LPWE01000011.1"/>
</dbReference>
<dbReference type="HAMAP" id="MF_00409">
    <property type="entry name" value="LpxK"/>
    <property type="match status" value="1"/>
</dbReference>
<sequence length="354" mass="37299">MPLETPSWWYGKRGSFAKVALAKVMPALLSPVASLYGRSAASRLAQDPEYRSGLPVICIGNFTSGGGGKTPTAIALAGLLKAIGKTPAFLTRGYGGSAKDVVQVAGHDASEVGDEALLLAEIAPTFVSADRVAGAKAIEQMGADVIVMDDGFQNPGLAKDLSLIVADAASGLGNGKVIPSGPLRAPLAAQMPHADALLVIGEGKKGDALIKRFEAAGKPALRAKIKPNCDPRWLTVLPTIGFAGIARPSKFFSTLKSNGARLVSSHGFGDHHRFTEKEARRLLDEAESKKAMLVTTEKDWARLTEDDDDEEDSAVAELKKRSRPFPIVVTFDDQDAVKTLLEGTLEKASAKSIG</sequence>
<evidence type="ECO:0000313" key="14">
    <source>
        <dbReference type="EMBL" id="ODR94885.1"/>
    </source>
</evidence>
<comment type="function">
    <text evidence="1 13">Transfers the gamma-phosphate of ATP to the 4'-position of a tetraacyldisaccharide 1-phosphate intermediate (termed DS-1-P) to form tetraacyldisaccharide 1,4'-bis-phosphate (lipid IVA).</text>
</comment>
<evidence type="ECO:0000256" key="2">
    <source>
        <dbReference type="ARBA" id="ARBA00004870"/>
    </source>
</evidence>
<dbReference type="EMBL" id="LPWE01000011">
    <property type="protein sequence ID" value="ODR94885.1"/>
    <property type="molecule type" value="Genomic_DNA"/>
</dbReference>
<dbReference type="EC" id="2.7.1.130" evidence="3 13"/>
<accession>A0A1E3VMX4</accession>
<evidence type="ECO:0000256" key="7">
    <source>
        <dbReference type="ARBA" id="ARBA00022679"/>
    </source>
</evidence>
<evidence type="ECO:0000256" key="8">
    <source>
        <dbReference type="ARBA" id="ARBA00022741"/>
    </source>
</evidence>
<evidence type="ECO:0000313" key="15">
    <source>
        <dbReference type="Proteomes" id="UP000094172"/>
    </source>
</evidence>
<feature type="binding site" evidence="13">
    <location>
        <begin position="63"/>
        <end position="70"/>
    </location>
    <ligand>
        <name>ATP</name>
        <dbReference type="ChEBI" id="CHEBI:30616"/>
    </ligand>
</feature>
<evidence type="ECO:0000256" key="4">
    <source>
        <dbReference type="ARBA" id="ARBA00016436"/>
    </source>
</evidence>
<keyword evidence="9 13" id="KW-0418">Kinase</keyword>
<protein>
    <recommendedName>
        <fullName evidence="4 13">Tetraacyldisaccharide 4'-kinase</fullName>
        <ecNumber evidence="3 13">2.7.1.130</ecNumber>
    </recommendedName>
    <alternativeName>
        <fullName evidence="12 13">Lipid A 4'-kinase</fullName>
    </alternativeName>
</protein>
<dbReference type="SUPFAM" id="SSF52540">
    <property type="entry name" value="P-loop containing nucleoside triphosphate hydrolases"/>
    <property type="match status" value="1"/>
</dbReference>
<comment type="caution">
    <text evidence="14">The sequence shown here is derived from an EMBL/GenBank/DDBJ whole genome shotgun (WGS) entry which is preliminary data.</text>
</comment>
<dbReference type="GO" id="GO:0009245">
    <property type="term" value="P:lipid A biosynthetic process"/>
    <property type="evidence" value="ECO:0007669"/>
    <property type="project" value="UniProtKB-UniRule"/>
</dbReference>
<comment type="similarity">
    <text evidence="13">Belongs to the LpxK family.</text>
</comment>
<keyword evidence="7 13" id="KW-0808">Transferase</keyword>
<dbReference type="PANTHER" id="PTHR42724">
    <property type="entry name" value="TETRAACYLDISACCHARIDE 4'-KINASE"/>
    <property type="match status" value="1"/>
</dbReference>
<dbReference type="Proteomes" id="UP000094172">
    <property type="component" value="Unassembled WGS sequence"/>
</dbReference>
<dbReference type="PANTHER" id="PTHR42724:SF1">
    <property type="entry name" value="TETRAACYLDISACCHARIDE 4'-KINASE, MITOCHONDRIAL-RELATED"/>
    <property type="match status" value="1"/>
</dbReference>
<keyword evidence="10 13" id="KW-0067">ATP-binding</keyword>
<keyword evidence="6 13" id="KW-0441">Lipid A biosynthesis</keyword>
<keyword evidence="11 13" id="KW-0443">Lipid metabolism</keyword>
<gene>
    <name evidence="13" type="primary">lpxK</name>
    <name evidence="14" type="ORF">AUC70_03575</name>
</gene>
<keyword evidence="15" id="KW-1185">Reference proteome</keyword>
<keyword evidence="8 13" id="KW-0547">Nucleotide-binding</keyword>
<dbReference type="AlphaFoldDB" id="A0A1E3VMX4"/>
<evidence type="ECO:0000256" key="10">
    <source>
        <dbReference type="ARBA" id="ARBA00022840"/>
    </source>
</evidence>
<evidence type="ECO:0000256" key="6">
    <source>
        <dbReference type="ARBA" id="ARBA00022556"/>
    </source>
</evidence>
<comment type="catalytic activity">
    <reaction evidence="13">
        <text>a lipid A disaccharide + ATP = a lipid IVA + ADP + H(+)</text>
        <dbReference type="Rhea" id="RHEA:67840"/>
        <dbReference type="ChEBI" id="CHEBI:15378"/>
        <dbReference type="ChEBI" id="CHEBI:30616"/>
        <dbReference type="ChEBI" id="CHEBI:176343"/>
        <dbReference type="ChEBI" id="CHEBI:176425"/>
        <dbReference type="ChEBI" id="CHEBI:456216"/>
        <dbReference type="EC" id="2.7.1.130"/>
    </reaction>
</comment>
<evidence type="ECO:0000256" key="11">
    <source>
        <dbReference type="ARBA" id="ARBA00023098"/>
    </source>
</evidence>
<dbReference type="GO" id="GO:0009029">
    <property type="term" value="F:lipid-A 4'-kinase activity"/>
    <property type="evidence" value="ECO:0007669"/>
    <property type="project" value="UniProtKB-UniRule"/>
</dbReference>
<evidence type="ECO:0000256" key="12">
    <source>
        <dbReference type="ARBA" id="ARBA00029757"/>
    </source>
</evidence>
<keyword evidence="5 13" id="KW-0444">Lipid biosynthesis</keyword>
<dbReference type="GO" id="GO:0009244">
    <property type="term" value="P:lipopolysaccharide core region biosynthetic process"/>
    <property type="evidence" value="ECO:0007669"/>
    <property type="project" value="TreeGrafter"/>
</dbReference>
<evidence type="ECO:0000256" key="1">
    <source>
        <dbReference type="ARBA" id="ARBA00002274"/>
    </source>
</evidence>
<dbReference type="STRING" id="1774970.AUC70_03575"/>
<evidence type="ECO:0000256" key="13">
    <source>
        <dbReference type="HAMAP-Rule" id="MF_00409"/>
    </source>
</evidence>
<dbReference type="NCBIfam" id="TIGR00682">
    <property type="entry name" value="lpxK"/>
    <property type="match status" value="1"/>
</dbReference>
<dbReference type="UniPathway" id="UPA00359">
    <property type="reaction ID" value="UER00482"/>
</dbReference>
<dbReference type="GO" id="GO:0005886">
    <property type="term" value="C:plasma membrane"/>
    <property type="evidence" value="ECO:0007669"/>
    <property type="project" value="TreeGrafter"/>
</dbReference>
<evidence type="ECO:0000256" key="5">
    <source>
        <dbReference type="ARBA" id="ARBA00022516"/>
    </source>
</evidence>
<dbReference type="InterPro" id="IPR003758">
    <property type="entry name" value="LpxK"/>
</dbReference>
<comment type="pathway">
    <text evidence="2 13">Glycolipid biosynthesis; lipid IV(A) biosynthesis; lipid IV(A) from (3R)-3-hydroxytetradecanoyl-[acyl-carrier-protein] and UDP-N-acetyl-alpha-D-glucosamine: step 6/6.</text>
</comment>
<evidence type="ECO:0000256" key="9">
    <source>
        <dbReference type="ARBA" id="ARBA00022777"/>
    </source>
</evidence>
<dbReference type="InterPro" id="IPR027417">
    <property type="entry name" value="P-loop_NTPase"/>
</dbReference>
<organism evidence="14 15">
    <name type="scientific">Methyloceanibacter stevinii</name>
    <dbReference type="NCBI Taxonomy" id="1774970"/>
    <lineage>
        <taxon>Bacteria</taxon>
        <taxon>Pseudomonadati</taxon>
        <taxon>Pseudomonadota</taxon>
        <taxon>Alphaproteobacteria</taxon>
        <taxon>Hyphomicrobiales</taxon>
        <taxon>Hyphomicrobiaceae</taxon>
        <taxon>Methyloceanibacter</taxon>
    </lineage>
</organism>
<evidence type="ECO:0000256" key="3">
    <source>
        <dbReference type="ARBA" id="ARBA00012071"/>
    </source>
</evidence>
<name>A0A1E3VMX4_9HYPH</name>